<keyword evidence="3" id="KW-0249">Electron transport</keyword>
<dbReference type="SUPFAM" id="SSF52833">
    <property type="entry name" value="Thioredoxin-like"/>
    <property type="match status" value="1"/>
</dbReference>
<dbReference type="PROSITE" id="PS00194">
    <property type="entry name" value="THIOREDOXIN_1"/>
    <property type="match status" value="1"/>
</dbReference>
<name>A0ABW8D6F4_9GAMM</name>
<keyword evidence="2" id="KW-0813">Transport</keyword>
<dbReference type="PIRSF" id="PIRSF000077">
    <property type="entry name" value="Thioredoxin"/>
    <property type="match status" value="1"/>
</dbReference>
<dbReference type="InterPro" id="IPR005746">
    <property type="entry name" value="Thioredoxin"/>
</dbReference>
<proteinExistence type="inferred from homology"/>
<dbReference type="PROSITE" id="PS51352">
    <property type="entry name" value="THIOREDOXIN_2"/>
    <property type="match status" value="1"/>
</dbReference>
<evidence type="ECO:0000313" key="8">
    <source>
        <dbReference type="EMBL" id="MFJ1267782.1"/>
    </source>
</evidence>
<evidence type="ECO:0000256" key="4">
    <source>
        <dbReference type="ARBA" id="ARBA00023157"/>
    </source>
</evidence>
<dbReference type="EMBL" id="JBGORX010000001">
    <property type="protein sequence ID" value="MFJ1267782.1"/>
    <property type="molecule type" value="Genomic_DNA"/>
</dbReference>
<gene>
    <name evidence="8" type="ORF">ACD661_04305</name>
</gene>
<dbReference type="PANTHER" id="PTHR45663:SF40">
    <property type="entry name" value="THIOREDOXIN 2"/>
    <property type="match status" value="1"/>
</dbReference>
<evidence type="ECO:0000313" key="9">
    <source>
        <dbReference type="Proteomes" id="UP001615550"/>
    </source>
</evidence>
<sequence length="121" mass="13549">MPSENVVSADFEALVNENKIVFVDFWAGWCAPCKQFATIYEQVSAQYPNIKFAKVNIEAEQELADFFEIRSIPHLMVFKEGIVIYSNAGSMPASTLHELVEQAVAADVSAIKAQFEEDDKQ</sequence>
<dbReference type="InterPro" id="IPR036249">
    <property type="entry name" value="Thioredoxin-like_sf"/>
</dbReference>
<dbReference type="Proteomes" id="UP001615550">
    <property type="component" value="Unassembled WGS sequence"/>
</dbReference>
<dbReference type="CDD" id="cd02947">
    <property type="entry name" value="TRX_family"/>
    <property type="match status" value="1"/>
</dbReference>
<evidence type="ECO:0000256" key="2">
    <source>
        <dbReference type="ARBA" id="ARBA00022448"/>
    </source>
</evidence>
<accession>A0ABW8D6F4</accession>
<keyword evidence="9" id="KW-1185">Reference proteome</keyword>
<evidence type="ECO:0000256" key="6">
    <source>
        <dbReference type="PIRNR" id="PIRNR000077"/>
    </source>
</evidence>
<evidence type="ECO:0000256" key="1">
    <source>
        <dbReference type="ARBA" id="ARBA00008987"/>
    </source>
</evidence>
<protein>
    <recommendedName>
        <fullName evidence="6">Thioredoxin</fullName>
    </recommendedName>
</protein>
<dbReference type="Pfam" id="PF00085">
    <property type="entry name" value="Thioredoxin"/>
    <property type="match status" value="1"/>
</dbReference>
<keyword evidence="5" id="KW-0676">Redox-active center</keyword>
<feature type="domain" description="Thioredoxin" evidence="7">
    <location>
        <begin position="1"/>
        <end position="105"/>
    </location>
</feature>
<keyword evidence="4" id="KW-1015">Disulfide bond</keyword>
<reference evidence="8 9" key="1">
    <citation type="submission" date="2024-08" db="EMBL/GenBank/DDBJ databases">
        <title>Draft Genome Sequence of Legionella lytica strain DSB2004, Isolated From a Fire Sprinkler System.</title>
        <authorList>
            <person name="Everhart A.D."/>
            <person name="Kidane D.T."/>
            <person name="Farone A.L."/>
            <person name="Farone M.B."/>
        </authorList>
    </citation>
    <scope>NUCLEOTIDE SEQUENCE [LARGE SCALE GENOMIC DNA]</scope>
    <source>
        <strain evidence="8 9">DSB2004</strain>
    </source>
</reference>
<dbReference type="RefSeq" id="WP_400186581.1">
    <property type="nucleotide sequence ID" value="NZ_JBGORX010000001.1"/>
</dbReference>
<comment type="similarity">
    <text evidence="1 6">Belongs to the thioredoxin family.</text>
</comment>
<comment type="caution">
    <text evidence="8">The sequence shown here is derived from an EMBL/GenBank/DDBJ whole genome shotgun (WGS) entry which is preliminary data.</text>
</comment>
<evidence type="ECO:0000256" key="3">
    <source>
        <dbReference type="ARBA" id="ARBA00022982"/>
    </source>
</evidence>
<dbReference type="Gene3D" id="3.40.30.10">
    <property type="entry name" value="Glutaredoxin"/>
    <property type="match status" value="1"/>
</dbReference>
<dbReference type="InterPro" id="IPR017937">
    <property type="entry name" value="Thioredoxin_CS"/>
</dbReference>
<dbReference type="PRINTS" id="PR00421">
    <property type="entry name" value="THIOREDOXIN"/>
</dbReference>
<evidence type="ECO:0000259" key="7">
    <source>
        <dbReference type="PROSITE" id="PS51352"/>
    </source>
</evidence>
<evidence type="ECO:0000256" key="5">
    <source>
        <dbReference type="ARBA" id="ARBA00023284"/>
    </source>
</evidence>
<dbReference type="InterPro" id="IPR013766">
    <property type="entry name" value="Thioredoxin_domain"/>
</dbReference>
<organism evidence="8 9">
    <name type="scientific">Legionella lytica</name>
    <dbReference type="NCBI Taxonomy" id="96232"/>
    <lineage>
        <taxon>Bacteria</taxon>
        <taxon>Pseudomonadati</taxon>
        <taxon>Pseudomonadota</taxon>
        <taxon>Gammaproteobacteria</taxon>
        <taxon>Legionellales</taxon>
        <taxon>Legionellaceae</taxon>
        <taxon>Legionella</taxon>
    </lineage>
</organism>
<dbReference type="PANTHER" id="PTHR45663">
    <property type="entry name" value="GEO12009P1"/>
    <property type="match status" value="1"/>
</dbReference>